<proteinExistence type="predicted"/>
<comment type="caution">
    <text evidence="1">The sequence shown here is derived from an EMBL/GenBank/DDBJ whole genome shotgun (WGS) entry which is preliminary data.</text>
</comment>
<evidence type="ECO:0000313" key="2">
    <source>
        <dbReference type="Proteomes" id="UP001629230"/>
    </source>
</evidence>
<dbReference type="EMBL" id="JAQQEZ010000214">
    <property type="protein sequence ID" value="MFM0008695.1"/>
    <property type="molecule type" value="Genomic_DNA"/>
</dbReference>
<gene>
    <name evidence="1" type="ORF">PQR57_48455</name>
</gene>
<sequence>AREHGINANMLFKWRRRYRAEQAAGTTELVPVMVVSDAPVAITPTSSVEPEMVKPTRTIGTIEVRIGRAVVKVDGVVDAETLRTVLKSVRS</sequence>
<dbReference type="Proteomes" id="UP001629230">
    <property type="component" value="Unassembled WGS sequence"/>
</dbReference>
<dbReference type="InterPro" id="IPR002514">
    <property type="entry name" value="Transposase_8"/>
</dbReference>
<protein>
    <submittedName>
        <fullName evidence="1">Transposase</fullName>
    </submittedName>
</protein>
<evidence type="ECO:0000313" key="1">
    <source>
        <dbReference type="EMBL" id="MFM0008695.1"/>
    </source>
</evidence>
<dbReference type="Pfam" id="PF01527">
    <property type="entry name" value="HTH_Tnp_1"/>
    <property type="match status" value="1"/>
</dbReference>
<accession>A0ABW9B6Y0</accession>
<dbReference type="RefSeq" id="WP_408183812.1">
    <property type="nucleotide sequence ID" value="NZ_JAQQEZ010000214.1"/>
</dbReference>
<reference evidence="1 2" key="1">
    <citation type="journal article" date="2024" name="Chem. Sci.">
        <title>Discovery of megapolipeptins by genome mining of a Burkholderiales bacteria collection.</title>
        <authorList>
            <person name="Paulo B.S."/>
            <person name="Recchia M.J.J."/>
            <person name="Lee S."/>
            <person name="Fergusson C.H."/>
            <person name="Romanowski S.B."/>
            <person name="Hernandez A."/>
            <person name="Krull N."/>
            <person name="Liu D.Y."/>
            <person name="Cavanagh H."/>
            <person name="Bos A."/>
            <person name="Gray C.A."/>
            <person name="Murphy B.T."/>
            <person name="Linington R.G."/>
            <person name="Eustaquio A.S."/>
        </authorList>
    </citation>
    <scope>NUCLEOTIDE SEQUENCE [LARGE SCALE GENOMIC DNA]</scope>
    <source>
        <strain evidence="1 2">RL17-350-BIC-A</strain>
    </source>
</reference>
<feature type="non-terminal residue" evidence="1">
    <location>
        <position position="1"/>
    </location>
</feature>
<organism evidence="1 2">
    <name type="scientific">Paraburkholderia dipogonis</name>
    <dbReference type="NCBI Taxonomy" id="1211383"/>
    <lineage>
        <taxon>Bacteria</taxon>
        <taxon>Pseudomonadati</taxon>
        <taxon>Pseudomonadota</taxon>
        <taxon>Betaproteobacteria</taxon>
        <taxon>Burkholderiales</taxon>
        <taxon>Burkholderiaceae</taxon>
        <taxon>Paraburkholderia</taxon>
    </lineage>
</organism>
<name>A0ABW9B6Y0_9BURK</name>
<keyword evidence="2" id="KW-1185">Reference proteome</keyword>